<dbReference type="PANTHER" id="PTHR42988:SF2">
    <property type="entry name" value="CYCLIC NUCLEOTIDE PHOSPHODIESTERASE CBUA0032-RELATED"/>
    <property type="match status" value="1"/>
</dbReference>
<gene>
    <name evidence="6" type="ordered locus">PSMK_23430</name>
</gene>
<name>I0IGW4_PHYMF</name>
<keyword evidence="1" id="KW-0479">Metal-binding</keyword>
<protein>
    <submittedName>
        <fullName evidence="6">Putative hydrolase</fullName>
    </submittedName>
</protein>
<dbReference type="RefSeq" id="WP_014437715.1">
    <property type="nucleotide sequence ID" value="NC_017080.1"/>
</dbReference>
<evidence type="ECO:0000256" key="3">
    <source>
        <dbReference type="ARBA" id="ARBA00023004"/>
    </source>
</evidence>
<dbReference type="Gene3D" id="3.60.21.10">
    <property type="match status" value="1"/>
</dbReference>
<keyword evidence="3" id="KW-0408">Iron</keyword>
<reference evidence="6 7" key="1">
    <citation type="submission" date="2012-02" db="EMBL/GenBank/DDBJ databases">
        <title>Complete genome sequence of Phycisphaera mikurensis NBRC 102666.</title>
        <authorList>
            <person name="Ankai A."/>
            <person name="Hosoyama A."/>
            <person name="Terui Y."/>
            <person name="Sekine M."/>
            <person name="Fukai R."/>
            <person name="Kato Y."/>
            <person name="Nakamura S."/>
            <person name="Yamada-Narita S."/>
            <person name="Kawakoshi A."/>
            <person name="Fukunaga Y."/>
            <person name="Yamazaki S."/>
            <person name="Fujita N."/>
        </authorList>
    </citation>
    <scope>NUCLEOTIDE SEQUENCE [LARGE SCALE GENOMIC DNA]</scope>
    <source>
        <strain evidence="7">NBRC 102666 / KCTC 22515 / FYK2301M01</strain>
    </source>
</reference>
<dbReference type="GO" id="GO:0016787">
    <property type="term" value="F:hydrolase activity"/>
    <property type="evidence" value="ECO:0007669"/>
    <property type="project" value="UniProtKB-KW"/>
</dbReference>
<keyword evidence="7" id="KW-1185">Reference proteome</keyword>
<dbReference type="eggNOG" id="COG1409">
    <property type="taxonomic scope" value="Bacteria"/>
</dbReference>
<organism evidence="6 7">
    <name type="scientific">Phycisphaera mikurensis (strain NBRC 102666 / KCTC 22515 / FYK2301M01)</name>
    <dbReference type="NCBI Taxonomy" id="1142394"/>
    <lineage>
        <taxon>Bacteria</taxon>
        <taxon>Pseudomonadati</taxon>
        <taxon>Planctomycetota</taxon>
        <taxon>Phycisphaerae</taxon>
        <taxon>Phycisphaerales</taxon>
        <taxon>Phycisphaeraceae</taxon>
        <taxon>Phycisphaera</taxon>
    </lineage>
</organism>
<dbReference type="PANTHER" id="PTHR42988">
    <property type="entry name" value="PHOSPHOHYDROLASE"/>
    <property type="match status" value="1"/>
</dbReference>
<evidence type="ECO:0000313" key="6">
    <source>
        <dbReference type="EMBL" id="BAM04502.1"/>
    </source>
</evidence>
<dbReference type="SUPFAM" id="SSF56300">
    <property type="entry name" value="Metallo-dependent phosphatases"/>
    <property type="match status" value="1"/>
</dbReference>
<comment type="similarity">
    <text evidence="4">Belongs to the cyclic nucleotide phosphodiesterase class-III family.</text>
</comment>
<dbReference type="InterPro" id="IPR029052">
    <property type="entry name" value="Metallo-depent_PP-like"/>
</dbReference>
<dbReference type="OrthoDB" id="5505563at2"/>
<feature type="domain" description="Calcineurin-like phosphoesterase" evidence="5">
    <location>
        <begin position="46"/>
        <end position="249"/>
    </location>
</feature>
<accession>I0IGW4</accession>
<dbReference type="HOGENOM" id="CLU_908683_0_0_0"/>
<proteinExistence type="inferred from homology"/>
<dbReference type="InterPro" id="IPR004843">
    <property type="entry name" value="Calcineurin-like_PHP"/>
</dbReference>
<sequence length="307" mass="32196">MPLLLPPLSRRRLLVASAALAGATVPGCRAETRRHLERAAAPTPTRLLLLSDPHAAADAAATSRGGAVIAERVAATVAAAAAEHDRRPFELAVVDGDCALDTGEPGDYERLASLLAPLRERGLPVWLTLGNHDHRDRMEAAFADPRPQTGPAGRRVARVETDNAVLLLLDSLIETDRTPGELGPAQLAWLEAELAATPAGRPALVFLHHPPLPPEPGVEPWGLLDDAELAEVLRHRPAATALVHGHTHAWSRRLFAGVPLIGLPSMAYPFDAIEAVGFVAAEAGAGGVAFTLHAPGHAADGASERIG</sequence>
<keyword evidence="2 6" id="KW-0378">Hydrolase</keyword>
<evidence type="ECO:0000256" key="2">
    <source>
        <dbReference type="ARBA" id="ARBA00022801"/>
    </source>
</evidence>
<dbReference type="Pfam" id="PF00149">
    <property type="entry name" value="Metallophos"/>
    <property type="match status" value="1"/>
</dbReference>
<dbReference type="STRING" id="1142394.PSMK_23430"/>
<dbReference type="InterPro" id="IPR050884">
    <property type="entry name" value="CNP_phosphodiesterase-III"/>
</dbReference>
<evidence type="ECO:0000256" key="4">
    <source>
        <dbReference type="ARBA" id="ARBA00025742"/>
    </source>
</evidence>
<dbReference type="PROSITE" id="PS51318">
    <property type="entry name" value="TAT"/>
    <property type="match status" value="1"/>
</dbReference>
<evidence type="ECO:0000256" key="1">
    <source>
        <dbReference type="ARBA" id="ARBA00022723"/>
    </source>
</evidence>
<dbReference type="InterPro" id="IPR006311">
    <property type="entry name" value="TAT_signal"/>
</dbReference>
<evidence type="ECO:0000259" key="5">
    <source>
        <dbReference type="Pfam" id="PF00149"/>
    </source>
</evidence>
<dbReference type="AlphaFoldDB" id="I0IGW4"/>
<dbReference type="KEGG" id="phm:PSMK_23430"/>
<dbReference type="EMBL" id="AP012338">
    <property type="protein sequence ID" value="BAM04502.1"/>
    <property type="molecule type" value="Genomic_DNA"/>
</dbReference>
<dbReference type="GO" id="GO:0046872">
    <property type="term" value="F:metal ion binding"/>
    <property type="evidence" value="ECO:0007669"/>
    <property type="project" value="UniProtKB-KW"/>
</dbReference>
<dbReference type="Proteomes" id="UP000007881">
    <property type="component" value="Chromosome"/>
</dbReference>
<evidence type="ECO:0000313" key="7">
    <source>
        <dbReference type="Proteomes" id="UP000007881"/>
    </source>
</evidence>